<dbReference type="EMBL" id="VFPQ01000001">
    <property type="protein sequence ID" value="TQM77580.1"/>
    <property type="molecule type" value="Genomic_DNA"/>
</dbReference>
<name>A0A543J429_9ACTN</name>
<dbReference type="OrthoDB" id="2442707at2"/>
<organism evidence="1 2">
    <name type="scientific">Thermopolyspora flexuosa</name>
    <dbReference type="NCBI Taxonomy" id="103836"/>
    <lineage>
        <taxon>Bacteria</taxon>
        <taxon>Bacillati</taxon>
        <taxon>Actinomycetota</taxon>
        <taxon>Actinomycetes</taxon>
        <taxon>Streptosporangiales</taxon>
        <taxon>Streptosporangiaceae</taxon>
        <taxon>Thermopolyspora</taxon>
    </lineage>
</organism>
<dbReference type="RefSeq" id="WP_142261286.1">
    <property type="nucleotide sequence ID" value="NZ_BMPV01000002.1"/>
</dbReference>
<keyword evidence="2" id="KW-1185">Reference proteome</keyword>
<sequence length="868" mass="93462">MTHVTPAVPAGAASPSPRPADRGYVVAPAFAVRVAALPVEVLERLRATRTWEIVDELAETTAWLEREGTELSDLLYGVIGEVGGDPARAGLKPALVALRRAVFTGRRPDRRALSAEVLGALPTGLAVRVRSWAARRDRQAALRAALPDVLAAETREKIALLREATGADVFRLGLEQSSPVLAERLRQGRIGRQERLALARYLARATVKTSPYATFTLSGFGRWTDSGPAVQPAEELSWTGDADLDRAVLQPMWAALARLPQVVARARLRVNPTAVDDGERVWFLGPGGAEQLRSVPAAPEVRRALAWVRTHPCPTVGAAPALLPLVRAGLLEPLPPYEEQSADPVGELAAWLAAGPGGDAPRLAAVGRLAAALRDDRLRRDQRRLIETVRRALEDVFAPAKRDQPWLPDKNLCTRTAVLTHQAGRCALPEWRPALDDLDVVRRLLGLFDPDLPVKIAATAFFLDRYGAAARVPVLDLYRELHTGAPGAGGALLRALLGDPLAVPDAAFTAEALPRLRELAALRRDFWAATGAGPDARDEVVRVDPDRLAALAASWPGYIRPPGSVSCFVQPLPGPDGLRLVLNTVLAGYGRGLSRLHRLAGPYAPPLADLRAGRGEVLVAECRGMLGGGINLRSATADRALAYPFTGDRDAAAGLPVLSPADLTVTCDGDRLVLRDPDGRPVLPVHLGMSAQHWLPPGLQFLIRAFGEPATAMVPGWVFRTGGNLPEPGVVERWPRLDVGRVTLARACLRLRAAEVPTPGRGEDDAAYLPRLAAWLARHGVPRRFFARVVGLGDGLGMGLLGKGRKPMYVDVTDPFLLTGFLRELRDPDALVVLEEALPDPAGAPRYGGHGRRVTEYLVQLTVREPQR</sequence>
<dbReference type="Proteomes" id="UP000319213">
    <property type="component" value="Unassembled WGS sequence"/>
</dbReference>
<comment type="caution">
    <text evidence="1">The sequence shown here is derived from an EMBL/GenBank/DDBJ whole genome shotgun (WGS) entry which is preliminary data.</text>
</comment>
<evidence type="ECO:0000313" key="2">
    <source>
        <dbReference type="Proteomes" id="UP000319213"/>
    </source>
</evidence>
<reference evidence="1 2" key="1">
    <citation type="submission" date="2019-06" db="EMBL/GenBank/DDBJ databases">
        <title>Sequencing the genomes of 1000 actinobacteria strains.</title>
        <authorList>
            <person name="Klenk H.-P."/>
        </authorList>
    </citation>
    <scope>NUCLEOTIDE SEQUENCE [LARGE SCALE GENOMIC DNA]</scope>
    <source>
        <strain evidence="1 2">DSM 43186</strain>
    </source>
</reference>
<protein>
    <submittedName>
        <fullName evidence="1">Lantibiotic biosynthesis dehydratase-like protein</fullName>
    </submittedName>
</protein>
<dbReference type="AlphaFoldDB" id="A0A543J429"/>
<gene>
    <name evidence="1" type="ORF">FHX40_4349</name>
</gene>
<proteinExistence type="predicted"/>
<accession>A0A543J429</accession>
<evidence type="ECO:0000313" key="1">
    <source>
        <dbReference type="EMBL" id="TQM77580.1"/>
    </source>
</evidence>